<evidence type="ECO:0000256" key="1">
    <source>
        <dbReference type="ARBA" id="ARBA00022737"/>
    </source>
</evidence>
<keyword evidence="1" id="KW-0677">Repeat</keyword>
<evidence type="ECO:0000313" key="6">
    <source>
        <dbReference type="Proteomes" id="UP000749040"/>
    </source>
</evidence>
<dbReference type="RefSeq" id="WP_205358009.1">
    <property type="nucleotide sequence ID" value="NZ_JADKYB010000008.1"/>
</dbReference>
<keyword evidence="6" id="KW-1185">Reference proteome</keyword>
<dbReference type="Proteomes" id="UP000749040">
    <property type="component" value="Unassembled WGS sequence"/>
</dbReference>
<dbReference type="NCBIfam" id="TIGR01643">
    <property type="entry name" value="YD_repeat_2x"/>
    <property type="match status" value="12"/>
</dbReference>
<evidence type="ECO:0000259" key="3">
    <source>
        <dbReference type="Pfam" id="PF20148"/>
    </source>
</evidence>
<dbReference type="InterPro" id="IPR006530">
    <property type="entry name" value="YD"/>
</dbReference>
<name>A0ABS2TSU1_9ACTN</name>
<feature type="domain" description="Teneurin-like YD-shell" evidence="4">
    <location>
        <begin position="301"/>
        <end position="441"/>
    </location>
</feature>
<evidence type="ECO:0000256" key="2">
    <source>
        <dbReference type="SAM" id="MobiDB-lite"/>
    </source>
</evidence>
<dbReference type="InterPro" id="IPR031325">
    <property type="entry name" value="RHS_repeat"/>
</dbReference>
<dbReference type="PANTHER" id="PTHR32305">
    <property type="match status" value="1"/>
</dbReference>
<accession>A0ABS2TSU1</accession>
<dbReference type="Pfam" id="PF25023">
    <property type="entry name" value="TEN_YD-shell"/>
    <property type="match status" value="2"/>
</dbReference>
<feature type="region of interest" description="Disordered" evidence="2">
    <location>
        <begin position="63"/>
        <end position="115"/>
    </location>
</feature>
<dbReference type="EMBL" id="JADKYB010000008">
    <property type="protein sequence ID" value="MBM9506142.1"/>
    <property type="molecule type" value="Genomic_DNA"/>
</dbReference>
<feature type="domain" description="DUF6531" evidence="3">
    <location>
        <begin position="111"/>
        <end position="180"/>
    </location>
</feature>
<dbReference type="Pfam" id="PF20148">
    <property type="entry name" value="DUF6531"/>
    <property type="match status" value="1"/>
</dbReference>
<dbReference type="Pfam" id="PF05593">
    <property type="entry name" value="RHS_repeat"/>
    <property type="match status" value="6"/>
</dbReference>
<dbReference type="InterPro" id="IPR050708">
    <property type="entry name" value="T6SS_VgrG/RHS"/>
</dbReference>
<gene>
    <name evidence="5" type="ORF">ITX44_16595</name>
</gene>
<dbReference type="Gene3D" id="2.180.10.10">
    <property type="entry name" value="RHS repeat-associated core"/>
    <property type="match status" value="4"/>
</dbReference>
<dbReference type="InterPro" id="IPR022385">
    <property type="entry name" value="Rhs_assc_core"/>
</dbReference>
<sequence>MTNRIVAALEHAATRLGKTLGEDAGKAVGDLYHSTGHNLTGIAEDTTAADLKHETALRGLMHDSKQPPVHAPHDVSDTGHLPHGNGDEPPLGGEHAPGQPSEGNGGCTTGGDPVDVVSGQMITSATDIDLPGLLPVMLRRAYASGYTGGRWFGPGWASTLDQRIQIDPDGIHYAGEDAEIQHYPLPTSERSQVLPKRGVQRPLTWDRDSDTIRIEDSATGWTRHFAPPPRPGARTRTITTLTDRNGHRIDYTQGPDGLPAEICHSGGYRIAVDTVLTPAGPRITGLRLLHDDAGSAVETPVVQYTYDGRGRLSGITDSTGLPLIYHWDDQDRIISWTDRNNHWYAYEYGPDGRVTRGHGPRGALETHFEYDLAGRVTTMTSGLGEPTEFHYDQHRHLVQTVDPLGGTIGTEYDRFGRLLSRTDELGRTTRVQYDAAARPVAVIRPDGREVTAAYNGLGLPSTIIDADGSVWQQEFDSAGNRTVLVEPNGATSHYAYDVLGHLTAVTDALGRTTTVRCDPSGLPVESTDPLGATTRYRRDAFGRIIAITNPLGATTRLDLTTEGKVTRAVHPDGSQESWSYDAEGNCTAHVDPIGGTTRYEYTHFNLPTAKTDPDGTRYEFTHDAALRLTQVTNPLGATWTYRYDPAGRLVHETDFDGRTLAYSHDAAGRLAARTNALGQTVSYEHDLLGNIAAKTADGRTTRYERDPLGRLLQAADPEATLAWQRDPAGRVTSETCNGRTLTYAYDVLGRRTRRTTPSGVVSVWEYDATDHPVSLTTAGRTLSFEHDLVGRQTARGLGAALTLAQAWDELGRLTTQSLNGGRSGTVLTRAYTYRADGRPTGLDDSLSGHRAFERDAMGRVTAVRASDWSEAYAYDEAGNQTAAHWPEDHPGQDATGPRAYTGTRIHRAGSLRYEHDGQGRIILRQKTRLSRKPDTWRYTWDTEDRLTSVTTPDGTVWRYLYDPLGRRIAKQRLADDGTIAEETAFCWDDALLAEQTTTSPQTPNSVTLTWDHDGLHPVTQTERMTDSTTQQEIDQRFFAIVTDLVGAPTHLVDESGGIAWHSRTTLWGSTTWPAASTAFTPLRFPGQYFDQESGLHYNVHRYYDPETARYATTDPLGLVPAPNPTTYVDDPHTSTDPLGLTESCHIVYRNLRPDEDPRVGLVAKNPDATYTPAGHVLHGSRPNWRSQYISTTRSREVALGPQWTSGRVVAIDLSKIHDHNIFDLSTDAGRAQHGIRGFTAINRTKSSMEVLITGHIPPEAITWVEGGP</sequence>
<evidence type="ECO:0000259" key="4">
    <source>
        <dbReference type="Pfam" id="PF25023"/>
    </source>
</evidence>
<reference evidence="5 6" key="1">
    <citation type="submission" date="2021-01" db="EMBL/GenBank/DDBJ databases">
        <title>Streptomyces acididurans sp. nov., isolated from a peat swamp forest soil.</title>
        <authorList>
            <person name="Chantavorakit T."/>
            <person name="Duangmal K."/>
        </authorList>
    </citation>
    <scope>NUCLEOTIDE SEQUENCE [LARGE SCALE GENOMIC DNA]</scope>
    <source>
        <strain evidence="5 6">KK5PA1</strain>
    </source>
</reference>
<comment type="caution">
    <text evidence="5">The sequence shown here is derived from an EMBL/GenBank/DDBJ whole genome shotgun (WGS) entry which is preliminary data.</text>
</comment>
<protein>
    <submittedName>
        <fullName evidence="5">RHS repeat protein</fullName>
    </submittedName>
</protein>
<dbReference type="InterPro" id="IPR056823">
    <property type="entry name" value="TEN-like_YD-shell"/>
</dbReference>
<organism evidence="5 6">
    <name type="scientific">Actinacidiphila acididurans</name>
    <dbReference type="NCBI Taxonomy" id="2784346"/>
    <lineage>
        <taxon>Bacteria</taxon>
        <taxon>Bacillati</taxon>
        <taxon>Actinomycetota</taxon>
        <taxon>Actinomycetes</taxon>
        <taxon>Kitasatosporales</taxon>
        <taxon>Streptomycetaceae</taxon>
        <taxon>Actinacidiphila</taxon>
    </lineage>
</organism>
<dbReference type="InterPro" id="IPR045351">
    <property type="entry name" value="DUF6531"/>
</dbReference>
<dbReference type="NCBIfam" id="TIGR03696">
    <property type="entry name" value="Rhs_assc_core"/>
    <property type="match status" value="1"/>
</dbReference>
<evidence type="ECO:0000313" key="5">
    <source>
        <dbReference type="EMBL" id="MBM9506142.1"/>
    </source>
</evidence>
<dbReference type="PANTHER" id="PTHR32305:SF15">
    <property type="entry name" value="PROTEIN RHSA-RELATED"/>
    <property type="match status" value="1"/>
</dbReference>
<proteinExistence type="predicted"/>
<feature type="domain" description="Teneurin-like YD-shell" evidence="4">
    <location>
        <begin position="852"/>
        <end position="1114"/>
    </location>
</feature>
<feature type="compositionally biased region" description="Basic and acidic residues" evidence="2">
    <location>
        <begin position="63"/>
        <end position="77"/>
    </location>
</feature>